<gene>
    <name evidence="3" type="primary">LOC129392347</name>
</gene>
<reference evidence="3" key="1">
    <citation type="submission" date="2025-08" db="UniProtKB">
        <authorList>
            <consortium name="RefSeq"/>
        </authorList>
    </citation>
    <scope>IDENTIFICATION</scope>
    <source>
        <tissue evidence="3">Muscle</tissue>
    </source>
</reference>
<name>A0A9W2WU11_PHYMC</name>
<dbReference type="AlphaFoldDB" id="A0A9W2WU11"/>
<dbReference type="RefSeq" id="XP_054942754.1">
    <property type="nucleotide sequence ID" value="XM_055086779.1"/>
</dbReference>
<protein>
    <submittedName>
        <fullName evidence="3">Uncharacterized protein</fullName>
    </submittedName>
</protein>
<feature type="compositionally biased region" description="Polar residues" evidence="1">
    <location>
        <begin position="49"/>
        <end position="65"/>
    </location>
</feature>
<sequence length="229" mass="24775">MGELTRHPNSGQERERGIRGFELLPAESAWQLSAPNHHGKVARAEREPTQQGTDSSPARSLSSTFRRVAGATQAGSNQGPQAPVPLSRPTPATWHQTVLSRYSKVSAASAPRADEEQESVPSLAHIVQMGKQSGEDTPLPHGPSGSSSGNSLCRGMLEPHPQETLKILPNAPTESCREFINSNCFLLGQIEELLKLYSNKQHLWLECGQRGLSQGYLGTAVTYECQAAN</sequence>
<dbReference type="KEGG" id="pcad:129392347"/>
<evidence type="ECO:0000313" key="3">
    <source>
        <dbReference type="RefSeq" id="XP_054942754.1"/>
    </source>
</evidence>
<evidence type="ECO:0000256" key="1">
    <source>
        <dbReference type="SAM" id="MobiDB-lite"/>
    </source>
</evidence>
<feature type="compositionally biased region" description="Basic and acidic residues" evidence="1">
    <location>
        <begin position="1"/>
        <end position="19"/>
    </location>
</feature>
<feature type="compositionally biased region" description="Low complexity" evidence="1">
    <location>
        <begin position="142"/>
        <end position="151"/>
    </location>
</feature>
<keyword evidence="2" id="KW-1185">Reference proteome</keyword>
<proteinExistence type="predicted"/>
<organism evidence="2 3">
    <name type="scientific">Physeter macrocephalus</name>
    <name type="common">Sperm whale</name>
    <name type="synonym">Physeter catodon</name>
    <dbReference type="NCBI Taxonomy" id="9755"/>
    <lineage>
        <taxon>Eukaryota</taxon>
        <taxon>Metazoa</taxon>
        <taxon>Chordata</taxon>
        <taxon>Craniata</taxon>
        <taxon>Vertebrata</taxon>
        <taxon>Euteleostomi</taxon>
        <taxon>Mammalia</taxon>
        <taxon>Eutheria</taxon>
        <taxon>Laurasiatheria</taxon>
        <taxon>Artiodactyla</taxon>
        <taxon>Whippomorpha</taxon>
        <taxon>Cetacea</taxon>
        <taxon>Odontoceti</taxon>
        <taxon>Physeteridae</taxon>
        <taxon>Physeter</taxon>
    </lineage>
</organism>
<evidence type="ECO:0000313" key="2">
    <source>
        <dbReference type="Proteomes" id="UP000248484"/>
    </source>
</evidence>
<accession>A0A9W2WU11</accession>
<dbReference type="Proteomes" id="UP000248484">
    <property type="component" value="Chromosome 8"/>
</dbReference>
<feature type="region of interest" description="Disordered" evidence="1">
    <location>
        <begin position="1"/>
        <end position="91"/>
    </location>
</feature>
<feature type="region of interest" description="Disordered" evidence="1">
    <location>
        <begin position="130"/>
        <end position="156"/>
    </location>
</feature>
<dbReference type="GeneID" id="129392347"/>